<keyword evidence="1" id="KW-0238">DNA-binding</keyword>
<name>A0A9X8XET7_STREQ</name>
<accession>A0A9X8XET7</accession>
<evidence type="ECO:0000256" key="1">
    <source>
        <dbReference type="ARBA" id="ARBA00023125"/>
    </source>
</evidence>
<dbReference type="SUPFAM" id="SSF56349">
    <property type="entry name" value="DNA breaking-rejoining enzymes"/>
    <property type="match status" value="1"/>
</dbReference>
<organism evidence="2 3">
    <name type="scientific">Streptococcus dysgalactiae subsp. equisimilis</name>
    <name type="common">Streptococcus equisimilis</name>
    <dbReference type="NCBI Taxonomy" id="119602"/>
    <lineage>
        <taxon>Bacteria</taxon>
        <taxon>Bacillati</taxon>
        <taxon>Bacillota</taxon>
        <taxon>Bacilli</taxon>
        <taxon>Lactobacillales</taxon>
        <taxon>Streptococcaceae</taxon>
        <taxon>Streptococcus</taxon>
    </lineage>
</organism>
<dbReference type="InterPro" id="IPR011010">
    <property type="entry name" value="DNA_brk_join_enz"/>
</dbReference>
<protein>
    <submittedName>
        <fullName evidence="2">Phage integrase family site specific recombinase</fullName>
    </submittedName>
</protein>
<proteinExistence type="predicted"/>
<dbReference type="AlphaFoldDB" id="A0A9X8XET7"/>
<evidence type="ECO:0000313" key="3">
    <source>
        <dbReference type="Proteomes" id="UP000249571"/>
    </source>
</evidence>
<dbReference type="InterPro" id="IPR010998">
    <property type="entry name" value="Integrase_recombinase_N"/>
</dbReference>
<dbReference type="EMBL" id="LS483361">
    <property type="protein sequence ID" value="SQF66118.1"/>
    <property type="molecule type" value="Genomic_DNA"/>
</dbReference>
<reference evidence="2 3" key="1">
    <citation type="submission" date="2018-06" db="EMBL/GenBank/DDBJ databases">
        <authorList>
            <consortium name="Pathogen Informatics"/>
            <person name="Doyle S."/>
        </authorList>
    </citation>
    <scope>NUCLEOTIDE SEQUENCE [LARGE SCALE GENOMIC DNA]</scope>
    <source>
        <strain evidence="2 3">NCTC6179</strain>
    </source>
</reference>
<dbReference type="Proteomes" id="UP000249571">
    <property type="component" value="Chromosome 1"/>
</dbReference>
<dbReference type="Gene3D" id="1.10.150.130">
    <property type="match status" value="1"/>
</dbReference>
<sequence length="154" mass="18413">MATYRQRGKKKLWDYRIFNEKSELVASGSGFKTKREAMNEAMRIEQQKSLVNSISSDITLYELWFEWYNLVIKPSDLAETTKNKYFIRGSIIRKLFGNQKVNKIKHSAYQRKLNTYAEKYTKNHVRRLNSDIKKPFSLQKEMAFYYLTLQMELS</sequence>
<evidence type="ECO:0000313" key="2">
    <source>
        <dbReference type="EMBL" id="SQF66118.1"/>
    </source>
</evidence>
<dbReference type="GO" id="GO:0003677">
    <property type="term" value="F:DNA binding"/>
    <property type="evidence" value="ECO:0007669"/>
    <property type="project" value="UniProtKB-KW"/>
</dbReference>
<gene>
    <name evidence="2" type="ORF">NCTC6179_00260</name>
</gene>